<dbReference type="EMBL" id="JACMRX010000006">
    <property type="protein sequence ID" value="KAF7987349.1"/>
    <property type="molecule type" value="Genomic_DNA"/>
</dbReference>
<evidence type="ECO:0000313" key="3">
    <source>
        <dbReference type="Proteomes" id="UP000639338"/>
    </source>
</evidence>
<name>A0A835CLH9_APHGI</name>
<protein>
    <recommendedName>
        <fullName evidence="4">Odorant-binding protein</fullName>
    </recommendedName>
</protein>
<evidence type="ECO:0008006" key="4">
    <source>
        <dbReference type="Google" id="ProtNLM"/>
    </source>
</evidence>
<feature type="chain" id="PRO_5032694276" description="Odorant-binding protein" evidence="1">
    <location>
        <begin position="20"/>
        <end position="185"/>
    </location>
</feature>
<evidence type="ECO:0000313" key="2">
    <source>
        <dbReference type="EMBL" id="KAF7987349.1"/>
    </source>
</evidence>
<gene>
    <name evidence="2" type="ORF">HCN44_003111</name>
</gene>
<proteinExistence type="predicted"/>
<dbReference type="AlphaFoldDB" id="A0A835CLH9"/>
<keyword evidence="1" id="KW-0732">Signal</keyword>
<dbReference type="Proteomes" id="UP000639338">
    <property type="component" value="Unassembled WGS sequence"/>
</dbReference>
<organism evidence="2 3">
    <name type="scientific">Aphidius gifuensis</name>
    <name type="common">Parasitoid wasp</name>
    <dbReference type="NCBI Taxonomy" id="684658"/>
    <lineage>
        <taxon>Eukaryota</taxon>
        <taxon>Metazoa</taxon>
        <taxon>Ecdysozoa</taxon>
        <taxon>Arthropoda</taxon>
        <taxon>Hexapoda</taxon>
        <taxon>Insecta</taxon>
        <taxon>Pterygota</taxon>
        <taxon>Neoptera</taxon>
        <taxon>Endopterygota</taxon>
        <taxon>Hymenoptera</taxon>
        <taxon>Apocrita</taxon>
        <taxon>Ichneumonoidea</taxon>
        <taxon>Braconidae</taxon>
        <taxon>Aphidiinae</taxon>
        <taxon>Aphidius</taxon>
    </lineage>
</organism>
<keyword evidence="3" id="KW-1185">Reference proteome</keyword>
<sequence>MNILIIFCVLLSGFYCIQANTQVELQKQKDLRSKVLNISVAVYETKKNLTDLNLKYSNNANDLIQKIEKNVNTPFKYICYNDSLMTKEKTKINNEIKKCFDNKNIDLVEKHIYEIYKMISTTLTEIDYYQKSCQSERLIDHCVYAKLEKINNELISDMNKKINSIYTEASSSSTSSSTSTSVIVD</sequence>
<reference evidence="2 3" key="1">
    <citation type="submission" date="2020-08" db="EMBL/GenBank/DDBJ databases">
        <title>Aphidius gifuensis genome sequencing and assembly.</title>
        <authorList>
            <person name="Du Z."/>
        </authorList>
    </citation>
    <scope>NUCLEOTIDE SEQUENCE [LARGE SCALE GENOMIC DNA]</scope>
    <source>
        <strain evidence="2">YNYX2018</strain>
        <tissue evidence="2">Adults</tissue>
    </source>
</reference>
<accession>A0A835CLH9</accession>
<feature type="signal peptide" evidence="1">
    <location>
        <begin position="1"/>
        <end position="19"/>
    </location>
</feature>
<evidence type="ECO:0000256" key="1">
    <source>
        <dbReference type="SAM" id="SignalP"/>
    </source>
</evidence>
<comment type="caution">
    <text evidence="2">The sequence shown here is derived from an EMBL/GenBank/DDBJ whole genome shotgun (WGS) entry which is preliminary data.</text>
</comment>